<gene>
    <name evidence="1" type="ORF">HERILL_LOCUS1738</name>
</gene>
<reference evidence="1 2" key="1">
    <citation type="submission" date="2020-11" db="EMBL/GenBank/DDBJ databases">
        <authorList>
            <person name="Wallbank WR R."/>
            <person name="Pardo Diaz C."/>
            <person name="Kozak K."/>
            <person name="Martin S."/>
            <person name="Jiggins C."/>
            <person name="Moest M."/>
            <person name="Warren A I."/>
            <person name="Generalovic N T."/>
            <person name="Byers J.R.P. K."/>
            <person name="Montejo-Kovacevich G."/>
            <person name="Yen C E."/>
        </authorList>
    </citation>
    <scope>NUCLEOTIDE SEQUENCE [LARGE SCALE GENOMIC DNA]</scope>
</reference>
<organism evidence="1 2">
    <name type="scientific">Hermetia illucens</name>
    <name type="common">Black soldier fly</name>
    <dbReference type="NCBI Taxonomy" id="343691"/>
    <lineage>
        <taxon>Eukaryota</taxon>
        <taxon>Metazoa</taxon>
        <taxon>Ecdysozoa</taxon>
        <taxon>Arthropoda</taxon>
        <taxon>Hexapoda</taxon>
        <taxon>Insecta</taxon>
        <taxon>Pterygota</taxon>
        <taxon>Neoptera</taxon>
        <taxon>Endopterygota</taxon>
        <taxon>Diptera</taxon>
        <taxon>Brachycera</taxon>
        <taxon>Stratiomyomorpha</taxon>
        <taxon>Stratiomyidae</taxon>
        <taxon>Hermetiinae</taxon>
        <taxon>Hermetia</taxon>
    </lineage>
</organism>
<dbReference type="AlphaFoldDB" id="A0A7R8YMC3"/>
<evidence type="ECO:0000313" key="2">
    <source>
        <dbReference type="Proteomes" id="UP000594454"/>
    </source>
</evidence>
<dbReference type="Proteomes" id="UP000594454">
    <property type="component" value="Chromosome 1"/>
</dbReference>
<keyword evidence="2" id="KW-1185">Reference proteome</keyword>
<sequence>MHIVSRFRWFNWSCLEIRDSTYTWQISFLSNIGLQVCCATVRVIILKSAKVQVFRYFQSTEISEDAKISAQHYSAFCGLREISQLLHLDYITRFKHKVSPSEPFKISTANVESGPESSNEMSIPSKGRSIKSCKFSLF</sequence>
<dbReference type="InParanoid" id="A0A7R8YMC3"/>
<accession>A0A7R8YMC3</accession>
<dbReference type="EMBL" id="LR899009">
    <property type="protein sequence ID" value="CAD7078471.1"/>
    <property type="molecule type" value="Genomic_DNA"/>
</dbReference>
<protein>
    <submittedName>
        <fullName evidence="1">Uncharacterized protein</fullName>
    </submittedName>
</protein>
<name>A0A7R8YMC3_HERIL</name>
<evidence type="ECO:0000313" key="1">
    <source>
        <dbReference type="EMBL" id="CAD7078471.1"/>
    </source>
</evidence>
<proteinExistence type="predicted"/>